<reference evidence="3 4" key="1">
    <citation type="submission" date="2012-12" db="EMBL/GenBank/DDBJ databases">
        <title>Whole genome shotgun sequence of Gordonia aichiensis NBRC 108223.</title>
        <authorList>
            <person name="Isaki-Nakamura S."/>
            <person name="Hosoyama A."/>
            <person name="Tsuchikane K."/>
            <person name="Ando Y."/>
            <person name="Baba S."/>
            <person name="Ohji S."/>
            <person name="Hamada M."/>
            <person name="Tamura T."/>
            <person name="Yamazoe A."/>
            <person name="Yamazaki S."/>
            <person name="Fujita N."/>
        </authorList>
    </citation>
    <scope>NUCLEOTIDE SEQUENCE [LARGE SCALE GENOMIC DNA]</scope>
    <source>
        <strain evidence="3 4">NBRC 108223</strain>
    </source>
</reference>
<accession>L7KK59</accession>
<dbReference type="Pfam" id="PF13577">
    <property type="entry name" value="SnoaL_4"/>
    <property type="match status" value="1"/>
</dbReference>
<dbReference type="OrthoDB" id="4713913at2"/>
<dbReference type="EMBL" id="BANR01000004">
    <property type="protein sequence ID" value="GAC48093.1"/>
    <property type="molecule type" value="Genomic_DNA"/>
</dbReference>
<protein>
    <recommendedName>
        <fullName evidence="2">SnoaL-like domain-containing protein</fullName>
    </recommendedName>
</protein>
<feature type="domain" description="SnoaL-like" evidence="2">
    <location>
        <begin position="57"/>
        <end position="133"/>
    </location>
</feature>
<dbReference type="RefSeq" id="WP_005172632.1">
    <property type="nucleotide sequence ID" value="NZ_BANR01000004.1"/>
</dbReference>
<dbReference type="SUPFAM" id="SSF54427">
    <property type="entry name" value="NTF2-like"/>
    <property type="match status" value="1"/>
</dbReference>
<evidence type="ECO:0000313" key="4">
    <source>
        <dbReference type="Proteomes" id="UP000010988"/>
    </source>
</evidence>
<dbReference type="STRING" id="1220583.GOACH_04_04920"/>
<evidence type="ECO:0000313" key="3">
    <source>
        <dbReference type="EMBL" id="GAC48093.1"/>
    </source>
</evidence>
<evidence type="ECO:0000259" key="2">
    <source>
        <dbReference type="Pfam" id="PF13577"/>
    </source>
</evidence>
<organism evidence="3 4">
    <name type="scientific">Gordonia aichiensis NBRC 108223</name>
    <dbReference type="NCBI Taxonomy" id="1220583"/>
    <lineage>
        <taxon>Bacteria</taxon>
        <taxon>Bacillati</taxon>
        <taxon>Actinomycetota</taxon>
        <taxon>Actinomycetes</taxon>
        <taxon>Mycobacteriales</taxon>
        <taxon>Gordoniaceae</taxon>
        <taxon>Gordonia</taxon>
    </lineage>
</organism>
<dbReference type="Gene3D" id="3.10.450.50">
    <property type="match status" value="1"/>
</dbReference>
<dbReference type="InterPro" id="IPR032710">
    <property type="entry name" value="NTF2-like_dom_sf"/>
</dbReference>
<name>L7KK59_9ACTN</name>
<comment type="caution">
    <text evidence="3">The sequence shown here is derived from an EMBL/GenBank/DDBJ whole genome shotgun (WGS) entry which is preliminary data.</text>
</comment>
<sequence>MRTDNAVPARDARSADSRFSPTPFPLGELSEAFEVFEATVAQIAAEAHSDRAAGPAAWARFADLFTPDADYIEHALGTMHGREEIRPWIVKTMTRFPGDHMVAFPNLWTVFDAPTGRVIFEVDNPMCDPGDGSVITATNISIVTYAGDGLWQCEEDVYNPMEFGAAAMRWCDRARELGTLDDDAAQWASTFGRAFRG</sequence>
<dbReference type="InterPro" id="IPR037401">
    <property type="entry name" value="SnoaL-like"/>
</dbReference>
<dbReference type="AlphaFoldDB" id="L7KK59"/>
<proteinExistence type="predicted"/>
<gene>
    <name evidence="3" type="ORF">GOACH_04_04920</name>
</gene>
<keyword evidence="4" id="KW-1185">Reference proteome</keyword>
<feature type="region of interest" description="Disordered" evidence="1">
    <location>
        <begin position="1"/>
        <end position="20"/>
    </location>
</feature>
<dbReference type="Proteomes" id="UP000010988">
    <property type="component" value="Unassembled WGS sequence"/>
</dbReference>
<dbReference type="eggNOG" id="ENOG5033YA7">
    <property type="taxonomic scope" value="Bacteria"/>
</dbReference>
<evidence type="ECO:0000256" key="1">
    <source>
        <dbReference type="SAM" id="MobiDB-lite"/>
    </source>
</evidence>